<proteinExistence type="predicted"/>
<dbReference type="AlphaFoldDB" id="A0A9P4QR40"/>
<accession>A0A9P4QR40</accession>
<sequence>MASSSANSISQADRCLGNFKALLKKDQDLLDLLPADTVVFNPQTMSSTAANEQIYVGVFQLNVGNLRLYARLASPLVGTSSMHLFYEGRYTPVANSEALIWVTVAPGFKEGWKYEQIRAAATYYFLVRKPDFIKDDINIYTYSRMNAIKSVCDDFKADSEAQQPEQ</sequence>
<organism evidence="1 2">
    <name type="scientific">Polyplosphaeria fusca</name>
    <dbReference type="NCBI Taxonomy" id="682080"/>
    <lineage>
        <taxon>Eukaryota</taxon>
        <taxon>Fungi</taxon>
        <taxon>Dikarya</taxon>
        <taxon>Ascomycota</taxon>
        <taxon>Pezizomycotina</taxon>
        <taxon>Dothideomycetes</taxon>
        <taxon>Pleosporomycetidae</taxon>
        <taxon>Pleosporales</taxon>
        <taxon>Tetraplosphaeriaceae</taxon>
        <taxon>Polyplosphaeria</taxon>
    </lineage>
</organism>
<evidence type="ECO:0000313" key="2">
    <source>
        <dbReference type="Proteomes" id="UP000799444"/>
    </source>
</evidence>
<name>A0A9P4QR40_9PLEO</name>
<comment type="caution">
    <text evidence="1">The sequence shown here is derived from an EMBL/GenBank/DDBJ whole genome shotgun (WGS) entry which is preliminary data.</text>
</comment>
<dbReference type="Proteomes" id="UP000799444">
    <property type="component" value="Unassembled WGS sequence"/>
</dbReference>
<keyword evidence="2" id="KW-1185">Reference proteome</keyword>
<dbReference type="EMBL" id="ML996202">
    <property type="protein sequence ID" value="KAF2731124.1"/>
    <property type="molecule type" value="Genomic_DNA"/>
</dbReference>
<evidence type="ECO:0000313" key="1">
    <source>
        <dbReference type="EMBL" id="KAF2731124.1"/>
    </source>
</evidence>
<reference evidence="1" key="1">
    <citation type="journal article" date="2020" name="Stud. Mycol.">
        <title>101 Dothideomycetes genomes: a test case for predicting lifestyles and emergence of pathogens.</title>
        <authorList>
            <person name="Haridas S."/>
            <person name="Albert R."/>
            <person name="Binder M."/>
            <person name="Bloem J."/>
            <person name="Labutti K."/>
            <person name="Salamov A."/>
            <person name="Andreopoulos B."/>
            <person name="Baker S."/>
            <person name="Barry K."/>
            <person name="Bills G."/>
            <person name="Bluhm B."/>
            <person name="Cannon C."/>
            <person name="Castanera R."/>
            <person name="Culley D."/>
            <person name="Daum C."/>
            <person name="Ezra D."/>
            <person name="Gonzalez J."/>
            <person name="Henrissat B."/>
            <person name="Kuo A."/>
            <person name="Liang C."/>
            <person name="Lipzen A."/>
            <person name="Lutzoni F."/>
            <person name="Magnuson J."/>
            <person name="Mondo S."/>
            <person name="Nolan M."/>
            <person name="Ohm R."/>
            <person name="Pangilinan J."/>
            <person name="Park H.-J."/>
            <person name="Ramirez L."/>
            <person name="Alfaro M."/>
            <person name="Sun H."/>
            <person name="Tritt A."/>
            <person name="Yoshinaga Y."/>
            <person name="Zwiers L.-H."/>
            <person name="Turgeon B."/>
            <person name="Goodwin S."/>
            <person name="Spatafora J."/>
            <person name="Crous P."/>
            <person name="Grigoriev I."/>
        </authorList>
    </citation>
    <scope>NUCLEOTIDE SEQUENCE</scope>
    <source>
        <strain evidence="1">CBS 125425</strain>
    </source>
</reference>
<gene>
    <name evidence="1" type="ORF">EJ04DRAFT_567126</name>
</gene>
<protein>
    <submittedName>
        <fullName evidence="1">Uncharacterized protein</fullName>
    </submittedName>
</protein>